<dbReference type="EMBL" id="VUNM01000009">
    <property type="protein sequence ID" value="MST89088.1"/>
    <property type="molecule type" value="Genomic_DNA"/>
</dbReference>
<protein>
    <submittedName>
        <fullName evidence="1">Alpha/beta hydrolase</fullName>
    </submittedName>
</protein>
<keyword evidence="2" id="KW-1185">Reference proteome</keyword>
<proteinExistence type="predicted"/>
<dbReference type="Gene3D" id="3.40.50.1820">
    <property type="entry name" value="alpha/beta hydrolase"/>
    <property type="match status" value="1"/>
</dbReference>
<evidence type="ECO:0000313" key="1">
    <source>
        <dbReference type="EMBL" id="MST89088.1"/>
    </source>
</evidence>
<dbReference type="RefSeq" id="WP_154515336.1">
    <property type="nucleotide sequence ID" value="NZ_JAQXUV010000006.1"/>
</dbReference>
<organism evidence="1 2">
    <name type="scientific">Sharpea porci</name>
    <dbReference type="NCBI Taxonomy" id="2652286"/>
    <lineage>
        <taxon>Bacteria</taxon>
        <taxon>Bacillati</taxon>
        <taxon>Bacillota</taxon>
        <taxon>Erysipelotrichia</taxon>
        <taxon>Erysipelotrichales</taxon>
        <taxon>Coprobacillaceae</taxon>
        <taxon>Sharpea</taxon>
    </lineage>
</organism>
<keyword evidence="1" id="KW-0378">Hydrolase</keyword>
<accession>A0A844FSY0</accession>
<gene>
    <name evidence="1" type="ORF">FYJ79_05795</name>
</gene>
<comment type="caution">
    <text evidence="1">The sequence shown here is derived from an EMBL/GenBank/DDBJ whole genome shotgun (WGS) entry which is preliminary data.</text>
</comment>
<name>A0A844FSY0_9FIRM</name>
<reference evidence="1 2" key="1">
    <citation type="submission" date="2019-08" db="EMBL/GenBank/DDBJ databases">
        <title>In-depth cultivation of the pig gut microbiome towards novel bacterial diversity and tailored functional studies.</title>
        <authorList>
            <person name="Wylensek D."/>
            <person name="Hitch T.C.A."/>
            <person name="Clavel T."/>
        </authorList>
    </citation>
    <scope>NUCLEOTIDE SEQUENCE [LARGE SCALE GENOMIC DNA]</scope>
    <source>
        <strain evidence="1 2">CA-Schmier-601-WT-3</strain>
    </source>
</reference>
<sequence>MEKRAVLFPGIGYHCDKPLLYYCGKLLQDEGYQVIKLKYVLPDLDIKNNHDQRMVLFEEACLQVQAQLCQYDLNDAQELIFVGKSIGCYVAAKQRVQTYKKAKLLLLTPLIETLTMNIDGAVIFSGLEDPWVNPAILRQKAQEQDVKLIQPHGNHSLEVKGNYHGNLKRIEEVLDALKEMM</sequence>
<dbReference type="AlphaFoldDB" id="A0A844FSY0"/>
<evidence type="ECO:0000313" key="2">
    <source>
        <dbReference type="Proteomes" id="UP000442619"/>
    </source>
</evidence>
<dbReference type="InterPro" id="IPR029058">
    <property type="entry name" value="AB_hydrolase_fold"/>
</dbReference>
<dbReference type="SUPFAM" id="SSF53474">
    <property type="entry name" value="alpha/beta-Hydrolases"/>
    <property type="match status" value="1"/>
</dbReference>
<dbReference type="Proteomes" id="UP000442619">
    <property type="component" value="Unassembled WGS sequence"/>
</dbReference>
<dbReference type="GO" id="GO:0016787">
    <property type="term" value="F:hydrolase activity"/>
    <property type="evidence" value="ECO:0007669"/>
    <property type="project" value="UniProtKB-KW"/>
</dbReference>